<accession>A0AAI9Y4Q1</accession>
<dbReference type="InterPro" id="IPR029498">
    <property type="entry name" value="HeLo_dom"/>
</dbReference>
<dbReference type="EMBL" id="MPDP01000190">
    <property type="protein sequence ID" value="KAK1472483.1"/>
    <property type="molecule type" value="Genomic_DNA"/>
</dbReference>
<gene>
    <name evidence="3" type="ORF">CCUS01_05868</name>
</gene>
<evidence type="ECO:0000313" key="3">
    <source>
        <dbReference type="EMBL" id="KAK1472483.1"/>
    </source>
</evidence>
<dbReference type="AlphaFoldDB" id="A0AAI9Y4Q1"/>
<dbReference type="Pfam" id="PF14479">
    <property type="entry name" value="HeLo"/>
    <property type="match status" value="1"/>
</dbReference>
<keyword evidence="4" id="KW-1185">Reference proteome</keyword>
<dbReference type="PANTHER" id="PTHR37542:SF3">
    <property type="entry name" value="PRION-INHIBITION AND PROPAGATION HELO DOMAIN-CONTAINING PROTEIN"/>
    <property type="match status" value="1"/>
</dbReference>
<protein>
    <recommendedName>
        <fullName evidence="5">Prion-inhibition and propagation HeLo domain-containing protein</fullName>
    </recommendedName>
</protein>
<dbReference type="Pfam" id="PF11558">
    <property type="entry name" value="HET-s_218-289"/>
    <property type="match status" value="1"/>
</dbReference>
<dbReference type="PANTHER" id="PTHR37542">
    <property type="entry name" value="HELO DOMAIN-CONTAINING PROTEIN-RELATED"/>
    <property type="match status" value="1"/>
</dbReference>
<comment type="caution">
    <text evidence="3">The sequence shown here is derived from an EMBL/GenBank/DDBJ whole genome shotgun (WGS) entry which is preliminary data.</text>
</comment>
<organism evidence="3 4">
    <name type="scientific">Colletotrichum cuscutae</name>
    <dbReference type="NCBI Taxonomy" id="1209917"/>
    <lineage>
        <taxon>Eukaryota</taxon>
        <taxon>Fungi</taxon>
        <taxon>Dikarya</taxon>
        <taxon>Ascomycota</taxon>
        <taxon>Pezizomycotina</taxon>
        <taxon>Sordariomycetes</taxon>
        <taxon>Hypocreomycetidae</taxon>
        <taxon>Glomerellales</taxon>
        <taxon>Glomerellaceae</taxon>
        <taxon>Colletotrichum</taxon>
        <taxon>Colletotrichum acutatum species complex</taxon>
    </lineage>
</organism>
<dbReference type="Gene3D" id="1.20.120.1020">
    <property type="entry name" value="Prion-inhibition and propagation, HeLo domain"/>
    <property type="match status" value="1"/>
</dbReference>
<evidence type="ECO:0000259" key="1">
    <source>
        <dbReference type="Pfam" id="PF11558"/>
    </source>
</evidence>
<feature type="domain" description="Het-s prion-forming" evidence="1">
    <location>
        <begin position="218"/>
        <end position="282"/>
    </location>
</feature>
<sequence>MAETFGTIAGALSVAALFNNCVNCFELVQLGRSFGRDYELCRIKVDITKARLSRWGTAIDINNDARFTSTSPTEVPVLQARIILQEVELLLQSAETASKRYEASASAEDLVWLEEANMQPAILQVHKHITTITQERHKRTSLLKKTTWALYDAKNLDRLIGNAKDLVDALEDLWPAKTTRRQLVDTEIEAVKNPASLLAIRDAAIGIDSMMADCANRKYSSIAVTNRANAVNTQENARVKVGNYASEEALGRLSLISDTTSNTADSITSTGSSVVQIGNSYGGQAPHER</sequence>
<proteinExistence type="predicted"/>
<reference evidence="3" key="1">
    <citation type="submission" date="2016-11" db="EMBL/GenBank/DDBJ databases">
        <title>The genome sequence of Colletotrichum cuscutae.</title>
        <authorList>
            <person name="Baroncelli R."/>
        </authorList>
    </citation>
    <scope>NUCLEOTIDE SEQUENCE</scope>
    <source>
        <strain evidence="3">IMI 304802</strain>
    </source>
</reference>
<dbReference type="InterPro" id="IPR021084">
    <property type="entry name" value="Het-s_prion_dom"/>
</dbReference>
<evidence type="ECO:0000259" key="2">
    <source>
        <dbReference type="Pfam" id="PF14479"/>
    </source>
</evidence>
<dbReference type="Proteomes" id="UP001239213">
    <property type="component" value="Unassembled WGS sequence"/>
</dbReference>
<dbReference type="InterPro" id="IPR038305">
    <property type="entry name" value="HeLo_sf"/>
</dbReference>
<name>A0AAI9Y4Q1_9PEZI</name>
<evidence type="ECO:0008006" key="5">
    <source>
        <dbReference type="Google" id="ProtNLM"/>
    </source>
</evidence>
<feature type="domain" description="Prion-inhibition and propagation HeLo" evidence="2">
    <location>
        <begin position="6"/>
        <end position="197"/>
    </location>
</feature>
<evidence type="ECO:0000313" key="4">
    <source>
        <dbReference type="Proteomes" id="UP001239213"/>
    </source>
</evidence>